<keyword evidence="1" id="KW-0645">Protease</keyword>
<evidence type="ECO:0000256" key="1">
    <source>
        <dbReference type="ARBA" id="ARBA00022670"/>
    </source>
</evidence>
<dbReference type="InterPro" id="IPR021109">
    <property type="entry name" value="Peptidase_aspartic_dom_sf"/>
</dbReference>
<feature type="signal peptide" evidence="3">
    <location>
        <begin position="1"/>
        <end position="25"/>
    </location>
</feature>
<keyword evidence="6" id="KW-1185">Reference proteome</keyword>
<dbReference type="Pfam" id="PF14541">
    <property type="entry name" value="TAXi_C"/>
    <property type="match status" value="1"/>
</dbReference>
<organism evidence="5 6">
    <name type="scientific">Urochloa decumbens</name>
    <dbReference type="NCBI Taxonomy" id="240449"/>
    <lineage>
        <taxon>Eukaryota</taxon>
        <taxon>Viridiplantae</taxon>
        <taxon>Streptophyta</taxon>
        <taxon>Embryophyta</taxon>
        <taxon>Tracheophyta</taxon>
        <taxon>Spermatophyta</taxon>
        <taxon>Magnoliopsida</taxon>
        <taxon>Liliopsida</taxon>
        <taxon>Poales</taxon>
        <taxon>Poaceae</taxon>
        <taxon>PACMAD clade</taxon>
        <taxon>Panicoideae</taxon>
        <taxon>Panicodae</taxon>
        <taxon>Paniceae</taxon>
        <taxon>Melinidinae</taxon>
        <taxon>Urochloa</taxon>
    </lineage>
</organism>
<keyword evidence="2" id="KW-0378">Hydrolase</keyword>
<proteinExistence type="predicted"/>
<dbReference type="Proteomes" id="UP001497457">
    <property type="component" value="Chromosome 16b"/>
</dbReference>
<dbReference type="InterPro" id="IPR032799">
    <property type="entry name" value="TAXi_C"/>
</dbReference>
<gene>
    <name evidence="5" type="ORF">URODEC1_LOCUS33276</name>
</gene>
<dbReference type="EMBL" id="OZ075126">
    <property type="protein sequence ID" value="CAL4941902.1"/>
    <property type="molecule type" value="Genomic_DNA"/>
</dbReference>
<evidence type="ECO:0000256" key="2">
    <source>
        <dbReference type="ARBA" id="ARBA00022801"/>
    </source>
</evidence>
<protein>
    <recommendedName>
        <fullName evidence="4">Xylanase inhibitor C-terminal domain-containing protein</fullName>
    </recommendedName>
</protein>
<name>A0ABC8YCB3_9POAL</name>
<evidence type="ECO:0000313" key="6">
    <source>
        <dbReference type="Proteomes" id="UP001497457"/>
    </source>
</evidence>
<evidence type="ECO:0000259" key="4">
    <source>
        <dbReference type="Pfam" id="PF14541"/>
    </source>
</evidence>
<accession>A0ABC8YCB3</accession>
<dbReference type="SUPFAM" id="SSF50630">
    <property type="entry name" value="Acid proteases"/>
    <property type="match status" value="1"/>
</dbReference>
<dbReference type="Gene3D" id="2.40.70.10">
    <property type="entry name" value="Acid Proteases"/>
    <property type="match status" value="1"/>
</dbReference>
<feature type="domain" description="Xylanase inhibitor C-terminal" evidence="4">
    <location>
        <begin position="186"/>
        <end position="337"/>
    </location>
</feature>
<dbReference type="AlphaFoldDB" id="A0ABC8YCB3"/>
<dbReference type="PANTHER" id="PTHR47967:SF134">
    <property type="entry name" value="XYLANASE INHIBITOR C-TERMINAL DOMAIN-CONTAINING PROTEIN"/>
    <property type="match status" value="1"/>
</dbReference>
<reference evidence="5" key="1">
    <citation type="submission" date="2024-10" db="EMBL/GenBank/DDBJ databases">
        <authorList>
            <person name="Ryan C."/>
        </authorList>
    </citation>
    <scope>NUCLEOTIDE SEQUENCE [LARGE SCALE GENOMIC DNA]</scope>
</reference>
<dbReference type="GO" id="GO:0006508">
    <property type="term" value="P:proteolysis"/>
    <property type="evidence" value="ECO:0007669"/>
    <property type="project" value="UniProtKB-KW"/>
</dbReference>
<dbReference type="InterPro" id="IPR051708">
    <property type="entry name" value="Plant_Aspart_Prot_A1"/>
</dbReference>
<dbReference type="GO" id="GO:0008233">
    <property type="term" value="F:peptidase activity"/>
    <property type="evidence" value="ECO:0007669"/>
    <property type="project" value="UniProtKB-KW"/>
</dbReference>
<feature type="chain" id="PRO_5044775075" description="Xylanase inhibitor C-terminal domain-containing protein" evidence="3">
    <location>
        <begin position="26"/>
        <end position="368"/>
    </location>
</feature>
<sequence>MGTSSLFLAALALAATLEALAPVAATMAAPPAASVAVESWYQALEKDRSSSEVASEALHAAIHLMHKFVEEFPSLLAGDGSGGTGAPPDAIRFVGTGGRLTFPLAAVDITAQLTATTRCDTTGTRCWPVACSSQACSTMAPRQPPLCASFPNNTCAYASRRTFPSAWGGIGNTVKLLSNPNYPDLYYVRVTGINVAVGKNPQQPVPFPAGGLDLRQDGSGGGVFLSTTMPLTLLNEGVYNSLIRTLPQTAIAQSNLSSRQLCYRSGTTQAPAITLVLDGGAMKLPVESCWYEQASDGSVCLAILPSLWPTGESVLGTMMQSGWRMTYNLAAGTLTFQPSSSSTVLHNSPCVLWVPLLLLLLSSFTTFL</sequence>
<keyword evidence="3" id="KW-0732">Signal</keyword>
<evidence type="ECO:0000256" key="3">
    <source>
        <dbReference type="SAM" id="SignalP"/>
    </source>
</evidence>
<evidence type="ECO:0000313" key="5">
    <source>
        <dbReference type="EMBL" id="CAL4941902.1"/>
    </source>
</evidence>
<dbReference type="PANTHER" id="PTHR47967">
    <property type="entry name" value="OS07G0603500 PROTEIN-RELATED"/>
    <property type="match status" value="1"/>
</dbReference>